<dbReference type="EMBL" id="AGCU01001771">
    <property type="status" value="NOT_ANNOTATED_CDS"/>
    <property type="molecule type" value="Genomic_DNA"/>
</dbReference>
<evidence type="ECO:0000313" key="5">
    <source>
        <dbReference type="Ensembl" id="ENSPSIP00000001429.1"/>
    </source>
</evidence>
<dbReference type="PROSITE" id="PS50835">
    <property type="entry name" value="IG_LIKE"/>
    <property type="match status" value="1"/>
</dbReference>
<evidence type="ECO:0000259" key="4">
    <source>
        <dbReference type="PROSITE" id="PS50835"/>
    </source>
</evidence>
<reference evidence="6" key="2">
    <citation type="journal article" date="2013" name="Nat. Genet.">
        <title>The draft genomes of soft-shell turtle and green sea turtle yield insights into the development and evolution of the turtle-specific body plan.</title>
        <authorList>
            <person name="Wang Z."/>
            <person name="Pascual-Anaya J."/>
            <person name="Zadissa A."/>
            <person name="Li W."/>
            <person name="Niimura Y."/>
            <person name="Huang Z."/>
            <person name="Li C."/>
            <person name="White S."/>
            <person name="Xiong Z."/>
            <person name="Fang D."/>
            <person name="Wang B."/>
            <person name="Ming Y."/>
            <person name="Chen Y."/>
            <person name="Zheng Y."/>
            <person name="Kuraku S."/>
            <person name="Pignatelli M."/>
            <person name="Herrero J."/>
            <person name="Beal K."/>
            <person name="Nozawa M."/>
            <person name="Li Q."/>
            <person name="Wang J."/>
            <person name="Zhang H."/>
            <person name="Yu L."/>
            <person name="Shigenobu S."/>
            <person name="Wang J."/>
            <person name="Liu J."/>
            <person name="Flicek P."/>
            <person name="Searle S."/>
            <person name="Wang J."/>
            <person name="Kuratani S."/>
            <person name="Yin Y."/>
            <person name="Aken B."/>
            <person name="Zhang G."/>
            <person name="Irie N."/>
        </authorList>
    </citation>
    <scope>NUCLEOTIDE SEQUENCE [LARGE SCALE GENOMIC DNA]</scope>
    <source>
        <strain evidence="6">Daiwa-1</strain>
    </source>
</reference>
<dbReference type="OMA" id="YYCASHT"/>
<dbReference type="Gene3D" id="2.60.40.10">
    <property type="entry name" value="Immunoglobulins"/>
    <property type="match status" value="1"/>
</dbReference>
<dbReference type="GO" id="GO:0002250">
    <property type="term" value="P:adaptive immune response"/>
    <property type="evidence" value="ECO:0007669"/>
    <property type="project" value="UniProtKB-KW"/>
</dbReference>
<reference evidence="6" key="1">
    <citation type="submission" date="2011-10" db="EMBL/GenBank/DDBJ databases">
        <authorList>
            <consortium name="Soft-shell Turtle Genome Consortium"/>
        </authorList>
    </citation>
    <scope>NUCLEOTIDE SEQUENCE [LARGE SCALE GENOMIC DNA]</scope>
    <source>
        <strain evidence="6">Daiwa-1</strain>
    </source>
</reference>
<dbReference type="GO" id="GO:0019814">
    <property type="term" value="C:immunoglobulin complex"/>
    <property type="evidence" value="ECO:0007669"/>
    <property type="project" value="UniProtKB-KW"/>
</dbReference>
<dbReference type="Proteomes" id="UP000007267">
    <property type="component" value="Unassembled WGS sequence"/>
</dbReference>
<evidence type="ECO:0000313" key="6">
    <source>
        <dbReference type="Proteomes" id="UP000007267"/>
    </source>
</evidence>
<keyword evidence="3" id="KW-1280">Immunoglobulin</keyword>
<dbReference type="InterPro" id="IPR050199">
    <property type="entry name" value="IgHV"/>
</dbReference>
<dbReference type="Ensembl" id="ENSPSIT00000001433.1">
    <property type="protein sequence ID" value="ENSPSIP00000001429.1"/>
    <property type="gene ID" value="ENSPSIG00000001433.1"/>
</dbReference>
<dbReference type="InterPro" id="IPR013783">
    <property type="entry name" value="Ig-like_fold"/>
</dbReference>
<evidence type="ECO:0000256" key="1">
    <source>
        <dbReference type="ARBA" id="ARBA00022859"/>
    </source>
</evidence>
<dbReference type="InterPro" id="IPR013106">
    <property type="entry name" value="Ig_V-set"/>
</dbReference>
<keyword evidence="2" id="KW-1064">Adaptive immunity</keyword>
<evidence type="ECO:0000256" key="3">
    <source>
        <dbReference type="ARBA" id="ARBA00043265"/>
    </source>
</evidence>
<keyword evidence="1" id="KW-0391">Immunity</keyword>
<sequence length="106" mass="11179">FIPFPSAGVWSQISLVESGGGVKKPGETLTLTCAVSGFSITSYGVHWTRQPAGKGLEWVGVIWSGGGTAYTDALKSRLSITRDTSKSQVSLQLSGLQPADTALYRC</sequence>
<organism evidence="5 6">
    <name type="scientific">Pelodiscus sinensis</name>
    <name type="common">Chinese softshell turtle</name>
    <name type="synonym">Trionyx sinensis</name>
    <dbReference type="NCBI Taxonomy" id="13735"/>
    <lineage>
        <taxon>Eukaryota</taxon>
        <taxon>Metazoa</taxon>
        <taxon>Chordata</taxon>
        <taxon>Craniata</taxon>
        <taxon>Vertebrata</taxon>
        <taxon>Euteleostomi</taxon>
        <taxon>Archelosauria</taxon>
        <taxon>Testudinata</taxon>
        <taxon>Testudines</taxon>
        <taxon>Cryptodira</taxon>
        <taxon>Trionychia</taxon>
        <taxon>Trionychidae</taxon>
        <taxon>Pelodiscus</taxon>
    </lineage>
</organism>
<dbReference type="Pfam" id="PF07686">
    <property type="entry name" value="V-set"/>
    <property type="match status" value="1"/>
</dbReference>
<protein>
    <recommendedName>
        <fullName evidence="4">Ig-like domain-containing protein</fullName>
    </recommendedName>
</protein>
<dbReference type="GeneTree" id="ENSGT01150000287008"/>
<dbReference type="SUPFAM" id="SSF48726">
    <property type="entry name" value="Immunoglobulin"/>
    <property type="match status" value="1"/>
</dbReference>
<name>K7F069_PELSI</name>
<keyword evidence="6" id="KW-1185">Reference proteome</keyword>
<dbReference type="eggNOG" id="ENOG502SRAN">
    <property type="taxonomic scope" value="Eukaryota"/>
</dbReference>
<dbReference type="HOGENOM" id="CLU_077975_5_0_1"/>
<dbReference type="InterPro" id="IPR007110">
    <property type="entry name" value="Ig-like_dom"/>
</dbReference>
<dbReference type="SMART" id="SM00406">
    <property type="entry name" value="IGv"/>
    <property type="match status" value="1"/>
</dbReference>
<dbReference type="PANTHER" id="PTHR23266">
    <property type="entry name" value="IMMUNOGLOBULIN HEAVY CHAIN"/>
    <property type="match status" value="1"/>
</dbReference>
<feature type="domain" description="Ig-like" evidence="4">
    <location>
        <begin position="5"/>
        <end position="106"/>
    </location>
</feature>
<dbReference type="FunFam" id="2.60.40.10:FF:001878">
    <property type="entry name" value="Immunoglobulin heavy variable 1-4"/>
    <property type="match status" value="1"/>
</dbReference>
<dbReference type="InterPro" id="IPR036179">
    <property type="entry name" value="Ig-like_dom_sf"/>
</dbReference>
<reference evidence="5" key="3">
    <citation type="submission" date="2025-08" db="UniProtKB">
        <authorList>
            <consortium name="Ensembl"/>
        </authorList>
    </citation>
    <scope>IDENTIFICATION</scope>
</reference>
<accession>K7F069</accession>
<reference evidence="5" key="4">
    <citation type="submission" date="2025-09" db="UniProtKB">
        <authorList>
            <consortium name="Ensembl"/>
        </authorList>
    </citation>
    <scope>IDENTIFICATION</scope>
</reference>
<dbReference type="AlphaFoldDB" id="K7F069"/>
<evidence type="ECO:0000256" key="2">
    <source>
        <dbReference type="ARBA" id="ARBA00023130"/>
    </source>
</evidence>
<proteinExistence type="predicted"/>
<dbReference type="GO" id="GO:0005576">
    <property type="term" value="C:extracellular region"/>
    <property type="evidence" value="ECO:0007669"/>
    <property type="project" value="UniProtKB-ARBA"/>
</dbReference>